<dbReference type="InterPro" id="IPR027443">
    <property type="entry name" value="IPNS-like_sf"/>
</dbReference>
<evidence type="ECO:0000313" key="7">
    <source>
        <dbReference type="EMBL" id="CAI0430692.1"/>
    </source>
</evidence>
<evidence type="ECO:0000259" key="6">
    <source>
        <dbReference type="PROSITE" id="PS51471"/>
    </source>
</evidence>
<keyword evidence="4 5" id="KW-0408">Iron</keyword>
<dbReference type="PANTHER" id="PTHR10209:SF714">
    <property type="entry name" value="1-AMINOCYCLOPROPANE-1-CARBOXYLATE OXIDASE HOMOLOG 11-RELATED"/>
    <property type="match status" value="1"/>
</dbReference>
<reference evidence="7" key="1">
    <citation type="submission" date="2022-08" db="EMBL/GenBank/DDBJ databases">
        <authorList>
            <person name="Gutierrez-Valencia J."/>
        </authorList>
    </citation>
    <scope>NUCLEOTIDE SEQUENCE</scope>
</reference>
<evidence type="ECO:0000256" key="2">
    <source>
        <dbReference type="ARBA" id="ARBA00022723"/>
    </source>
</evidence>
<keyword evidence="3 5" id="KW-0560">Oxidoreductase</keyword>
<dbReference type="InterPro" id="IPR044861">
    <property type="entry name" value="IPNS-like_FE2OG_OXY"/>
</dbReference>
<gene>
    <name evidence="7" type="ORF">LITE_LOCUS22723</name>
</gene>
<evidence type="ECO:0000256" key="1">
    <source>
        <dbReference type="ARBA" id="ARBA00008056"/>
    </source>
</evidence>
<sequence>MAASSVDSLYFDNAADSEEAARLFDETKGGVKGLVDSGITTVPKLFRLSPQTASQYGTTRSKSPCPFAVPVIDMKDLESRRAVVVEEIRRAAAELGMFQLVNHGVEVSVMEDMMAEARQFHEQPTELKQGYYSRDVTQKARFISGYGALRRSSFNWVDTLLMTPAPSDAQDHLPIICRDSATIFIGRIRELGETLSQLLSLALGLTPSTNEFISTNLTTANLNYYPPCPEPEVAIAANPHFDTSTFTILLQDQVGGLQVFHEGAADWVDVPSLHGALVVNIGNMLQVIFNCSQLLSNNKMKSAEHKVFANAIVPRQSVACFFMPPIDFSTMSTKMYGPIKELVSEKYPAVYREASLAALWGSLYPDLEGSLRNPVLARLRIAYDKEVV</sequence>
<dbReference type="GO" id="GO:0051213">
    <property type="term" value="F:dioxygenase activity"/>
    <property type="evidence" value="ECO:0007669"/>
    <property type="project" value="UniProtKB-ARBA"/>
</dbReference>
<dbReference type="GO" id="GO:0046872">
    <property type="term" value="F:metal ion binding"/>
    <property type="evidence" value="ECO:0007669"/>
    <property type="project" value="UniProtKB-KW"/>
</dbReference>
<dbReference type="Pfam" id="PF03171">
    <property type="entry name" value="2OG-FeII_Oxy"/>
    <property type="match status" value="1"/>
</dbReference>
<evidence type="ECO:0000256" key="4">
    <source>
        <dbReference type="ARBA" id="ARBA00023004"/>
    </source>
</evidence>
<name>A0AAV0L875_9ROSI</name>
<protein>
    <recommendedName>
        <fullName evidence="6">Fe2OG dioxygenase domain-containing protein</fullName>
    </recommendedName>
</protein>
<comment type="similarity">
    <text evidence="1 5">Belongs to the iron/ascorbate-dependent oxidoreductase family.</text>
</comment>
<dbReference type="PANTHER" id="PTHR10209">
    <property type="entry name" value="OXIDOREDUCTASE, 2OG-FE II OXYGENASE FAMILY PROTEIN"/>
    <property type="match status" value="1"/>
</dbReference>
<keyword evidence="2 5" id="KW-0479">Metal-binding</keyword>
<dbReference type="EMBL" id="CAMGYJ010000006">
    <property type="protein sequence ID" value="CAI0430692.1"/>
    <property type="molecule type" value="Genomic_DNA"/>
</dbReference>
<dbReference type="InterPro" id="IPR005123">
    <property type="entry name" value="Oxoglu/Fe-dep_dioxygenase_dom"/>
</dbReference>
<dbReference type="PROSITE" id="PS51471">
    <property type="entry name" value="FE2OG_OXY"/>
    <property type="match status" value="1"/>
</dbReference>
<evidence type="ECO:0000256" key="3">
    <source>
        <dbReference type="ARBA" id="ARBA00023002"/>
    </source>
</evidence>
<keyword evidence="8" id="KW-1185">Reference proteome</keyword>
<dbReference type="Pfam" id="PF14226">
    <property type="entry name" value="DIOX_N"/>
    <property type="match status" value="1"/>
</dbReference>
<evidence type="ECO:0000313" key="8">
    <source>
        <dbReference type="Proteomes" id="UP001154282"/>
    </source>
</evidence>
<dbReference type="InterPro" id="IPR026992">
    <property type="entry name" value="DIOX_N"/>
</dbReference>
<accession>A0AAV0L875</accession>
<dbReference type="SUPFAM" id="SSF51197">
    <property type="entry name" value="Clavaminate synthase-like"/>
    <property type="match status" value="1"/>
</dbReference>
<evidence type="ECO:0000256" key="5">
    <source>
        <dbReference type="RuleBase" id="RU003682"/>
    </source>
</evidence>
<dbReference type="Proteomes" id="UP001154282">
    <property type="component" value="Unassembled WGS sequence"/>
</dbReference>
<dbReference type="Gene3D" id="2.60.120.330">
    <property type="entry name" value="B-lactam Antibiotic, Isopenicillin N Synthase, Chain"/>
    <property type="match status" value="1"/>
</dbReference>
<feature type="domain" description="Fe2OG dioxygenase" evidence="6">
    <location>
        <begin position="216"/>
        <end position="324"/>
    </location>
</feature>
<dbReference type="AlphaFoldDB" id="A0AAV0L875"/>
<comment type="caution">
    <text evidence="7">The sequence shown here is derived from an EMBL/GenBank/DDBJ whole genome shotgun (WGS) entry which is preliminary data.</text>
</comment>
<organism evidence="7 8">
    <name type="scientific">Linum tenue</name>
    <dbReference type="NCBI Taxonomy" id="586396"/>
    <lineage>
        <taxon>Eukaryota</taxon>
        <taxon>Viridiplantae</taxon>
        <taxon>Streptophyta</taxon>
        <taxon>Embryophyta</taxon>
        <taxon>Tracheophyta</taxon>
        <taxon>Spermatophyta</taxon>
        <taxon>Magnoliopsida</taxon>
        <taxon>eudicotyledons</taxon>
        <taxon>Gunneridae</taxon>
        <taxon>Pentapetalae</taxon>
        <taxon>rosids</taxon>
        <taxon>fabids</taxon>
        <taxon>Malpighiales</taxon>
        <taxon>Linaceae</taxon>
        <taxon>Linum</taxon>
    </lineage>
</organism>
<proteinExistence type="inferred from homology"/>